<dbReference type="RefSeq" id="XP_056539865.1">
    <property type="nucleotide sequence ID" value="XM_056692159.1"/>
</dbReference>
<accession>A0A9W9HQN9</accession>
<dbReference type="OrthoDB" id="4696326at2759"/>
<reference evidence="2" key="2">
    <citation type="journal article" date="2023" name="IMA Fungus">
        <title>Comparative genomic study of the Penicillium genus elucidates a diverse pangenome and 15 lateral gene transfer events.</title>
        <authorList>
            <person name="Petersen C."/>
            <person name="Sorensen T."/>
            <person name="Nielsen M.R."/>
            <person name="Sondergaard T.E."/>
            <person name="Sorensen J.L."/>
            <person name="Fitzpatrick D.A."/>
            <person name="Frisvad J.C."/>
            <person name="Nielsen K.L."/>
        </authorList>
    </citation>
    <scope>NUCLEOTIDE SEQUENCE</scope>
    <source>
        <strain evidence="2">IBT 26290</strain>
    </source>
</reference>
<dbReference type="Gene3D" id="2.120.10.70">
    <property type="entry name" value="Fucose-specific lectin"/>
    <property type="match status" value="1"/>
</dbReference>
<feature type="signal peptide" evidence="1">
    <location>
        <begin position="1"/>
        <end position="24"/>
    </location>
</feature>
<dbReference type="Proteomes" id="UP001149163">
    <property type="component" value="Unassembled WGS sequence"/>
</dbReference>
<gene>
    <name evidence="2" type="ORF">N7482_010035</name>
</gene>
<evidence type="ECO:0000313" key="2">
    <source>
        <dbReference type="EMBL" id="KAJ5153557.1"/>
    </source>
</evidence>
<comment type="caution">
    <text evidence="2">The sequence shown here is derived from an EMBL/GenBank/DDBJ whole genome shotgun (WGS) entry which is preliminary data.</text>
</comment>
<sequence length="152" mass="16607">MASANPRRPLLPLPLFLAAQTCSAVNSIDCNSNNTPIFDLSSPKYFQLSYQPKSNTSVAGASYYETGADAKTAASFWYIDFNDDIINSYQQCSLATGEFVSSGVDELISAGMPKPAKDTSLSVVLVGASEDHRIYYHDTDKNLQQILYNPSF</sequence>
<evidence type="ECO:0000313" key="3">
    <source>
        <dbReference type="Proteomes" id="UP001149163"/>
    </source>
</evidence>
<protein>
    <submittedName>
        <fullName evidence="2">Uncharacterized protein</fullName>
    </submittedName>
</protein>
<dbReference type="GeneID" id="81431335"/>
<keyword evidence="3" id="KW-1185">Reference proteome</keyword>
<reference evidence="2" key="1">
    <citation type="submission" date="2022-11" db="EMBL/GenBank/DDBJ databases">
        <authorList>
            <person name="Petersen C."/>
        </authorList>
    </citation>
    <scope>NUCLEOTIDE SEQUENCE</scope>
    <source>
        <strain evidence="2">IBT 26290</strain>
    </source>
</reference>
<evidence type="ECO:0000256" key="1">
    <source>
        <dbReference type="SAM" id="SignalP"/>
    </source>
</evidence>
<name>A0A9W9HQN9_9EURO</name>
<dbReference type="AlphaFoldDB" id="A0A9W9HQN9"/>
<keyword evidence="1" id="KW-0732">Signal</keyword>
<proteinExistence type="predicted"/>
<feature type="chain" id="PRO_5040857035" evidence="1">
    <location>
        <begin position="25"/>
        <end position="152"/>
    </location>
</feature>
<organism evidence="2 3">
    <name type="scientific">Penicillium canariense</name>
    <dbReference type="NCBI Taxonomy" id="189055"/>
    <lineage>
        <taxon>Eukaryota</taxon>
        <taxon>Fungi</taxon>
        <taxon>Dikarya</taxon>
        <taxon>Ascomycota</taxon>
        <taxon>Pezizomycotina</taxon>
        <taxon>Eurotiomycetes</taxon>
        <taxon>Eurotiomycetidae</taxon>
        <taxon>Eurotiales</taxon>
        <taxon>Aspergillaceae</taxon>
        <taxon>Penicillium</taxon>
    </lineage>
</organism>
<dbReference type="EMBL" id="JAPQKN010000007">
    <property type="protein sequence ID" value="KAJ5153557.1"/>
    <property type="molecule type" value="Genomic_DNA"/>
</dbReference>